<keyword evidence="2" id="KW-0812">Transmembrane</keyword>
<dbReference type="AlphaFoldDB" id="A0A223SBA5"/>
<keyword evidence="2" id="KW-1133">Transmembrane helix</keyword>
<dbReference type="EMBL" id="CP022753">
    <property type="protein sequence ID" value="ASU85451.1"/>
    <property type="molecule type" value="Genomic_DNA"/>
</dbReference>
<gene>
    <name evidence="3" type="ORF">CDO52_23985</name>
</gene>
<reference evidence="3 4" key="1">
    <citation type="submission" date="2017-08" db="EMBL/GenBank/DDBJ databases">
        <title>The complete genome sequence of Nocardiopsis gilva YIM 90087.</title>
        <authorList>
            <person name="Yin M."/>
            <person name="Tang S."/>
        </authorList>
    </citation>
    <scope>NUCLEOTIDE SEQUENCE [LARGE SCALE GENOMIC DNA]</scope>
    <source>
        <strain evidence="3 4">YIM 90087</strain>
    </source>
</reference>
<evidence type="ECO:0000256" key="2">
    <source>
        <dbReference type="SAM" id="Phobius"/>
    </source>
</evidence>
<protein>
    <submittedName>
        <fullName evidence="3">Uncharacterized protein</fullName>
    </submittedName>
</protein>
<keyword evidence="4" id="KW-1185">Reference proteome</keyword>
<keyword evidence="2" id="KW-0472">Membrane</keyword>
<sequence length="116" mass="11994">MLPAAAHEGAAHFGPGDDGTPKLVNAPLDDRYFLIAAIPGAPGLIVMVVGLVLFLSGRKARTRSLAGAWSRLRAPRPRRAAVPGPHERRSGAAAHRCGSAPTWIAAVRVGAAHPAV</sequence>
<evidence type="ECO:0000313" key="3">
    <source>
        <dbReference type="EMBL" id="ASU85451.1"/>
    </source>
</evidence>
<dbReference type="KEGG" id="ngv:CDO52_23985"/>
<accession>A0A223SBA5</accession>
<name>A0A223SBA5_9ACTN</name>
<feature type="transmembrane region" description="Helical" evidence="2">
    <location>
        <begin position="32"/>
        <end position="55"/>
    </location>
</feature>
<proteinExistence type="predicted"/>
<evidence type="ECO:0000313" key="4">
    <source>
        <dbReference type="Proteomes" id="UP000215005"/>
    </source>
</evidence>
<evidence type="ECO:0000256" key="1">
    <source>
        <dbReference type="SAM" id="MobiDB-lite"/>
    </source>
</evidence>
<organism evidence="3 4">
    <name type="scientific">Nocardiopsis gilva YIM 90087</name>
    <dbReference type="NCBI Taxonomy" id="1235441"/>
    <lineage>
        <taxon>Bacteria</taxon>
        <taxon>Bacillati</taxon>
        <taxon>Actinomycetota</taxon>
        <taxon>Actinomycetes</taxon>
        <taxon>Streptosporangiales</taxon>
        <taxon>Nocardiopsidaceae</taxon>
        <taxon>Nocardiopsis</taxon>
    </lineage>
</organism>
<feature type="region of interest" description="Disordered" evidence="1">
    <location>
        <begin position="76"/>
        <end position="95"/>
    </location>
</feature>
<dbReference type="Proteomes" id="UP000215005">
    <property type="component" value="Chromosome"/>
</dbReference>